<accession>A0A7Y6NK96</accession>
<feature type="transmembrane region" description="Helical" evidence="4">
    <location>
        <begin position="285"/>
        <end position="302"/>
    </location>
</feature>
<feature type="transmembrane region" description="Helical" evidence="4">
    <location>
        <begin position="347"/>
        <end position="366"/>
    </location>
</feature>
<feature type="transmembrane region" description="Helical" evidence="4">
    <location>
        <begin position="51"/>
        <end position="74"/>
    </location>
</feature>
<dbReference type="InterPro" id="IPR011701">
    <property type="entry name" value="MFS"/>
</dbReference>
<feature type="transmembrane region" description="Helical" evidence="4">
    <location>
        <begin position="308"/>
        <end position="327"/>
    </location>
</feature>
<evidence type="ECO:0000256" key="3">
    <source>
        <dbReference type="ARBA" id="ARBA00023136"/>
    </source>
</evidence>
<feature type="transmembrane region" description="Helical" evidence="4">
    <location>
        <begin position="143"/>
        <end position="161"/>
    </location>
</feature>
<dbReference type="GO" id="GO:0022857">
    <property type="term" value="F:transmembrane transporter activity"/>
    <property type="evidence" value="ECO:0007669"/>
    <property type="project" value="InterPro"/>
</dbReference>
<dbReference type="PANTHER" id="PTHR42910:SF1">
    <property type="entry name" value="MAJOR FACILITATOR SUPERFAMILY (MFS) PROFILE DOMAIN-CONTAINING PROTEIN"/>
    <property type="match status" value="1"/>
</dbReference>
<gene>
    <name evidence="6" type="ORF">HQN59_02545</name>
</gene>
<feature type="domain" description="Major facilitator superfamily (MFS) profile" evidence="5">
    <location>
        <begin position="17"/>
        <end position="397"/>
    </location>
</feature>
<dbReference type="PANTHER" id="PTHR42910">
    <property type="entry name" value="TRANSPORTER SCO4007-RELATED"/>
    <property type="match status" value="1"/>
</dbReference>
<dbReference type="SUPFAM" id="SSF103473">
    <property type="entry name" value="MFS general substrate transporter"/>
    <property type="match status" value="1"/>
</dbReference>
<dbReference type="RefSeq" id="WP_176065729.1">
    <property type="nucleotide sequence ID" value="NZ_JABWMJ010000001.1"/>
</dbReference>
<evidence type="ECO:0000256" key="2">
    <source>
        <dbReference type="ARBA" id="ARBA00022989"/>
    </source>
</evidence>
<keyword evidence="1 4" id="KW-0812">Transmembrane</keyword>
<organism evidence="6 7">
    <name type="scientific">Piscinibacter koreensis</name>
    <dbReference type="NCBI Taxonomy" id="2742824"/>
    <lineage>
        <taxon>Bacteria</taxon>
        <taxon>Pseudomonadati</taxon>
        <taxon>Pseudomonadota</taxon>
        <taxon>Betaproteobacteria</taxon>
        <taxon>Burkholderiales</taxon>
        <taxon>Sphaerotilaceae</taxon>
        <taxon>Piscinibacter</taxon>
    </lineage>
</organism>
<feature type="transmembrane region" description="Helical" evidence="4">
    <location>
        <begin position="86"/>
        <end position="103"/>
    </location>
</feature>
<sequence>MREAAAAAATAGGPTLTRGLVALFAFCCGAIVANLYYAQPIVALIAADIGLAPHAAGLIVSLTQIGYALGLFFLVPLGDRLENRRLMIATTAVCVAALAAISVAARPPVFLACALLVGIGSVSVQMMIPLAANLAPEASRGRIVGSIMGGLLAGIMLARPLSSAVADAFGWRAVFGSAAVVALAIVGVMAWTMPTHEPAHRASYGALLRSLGSLLRSQPVLRERAFAQGCMFASFTLFWTAAPLELMRSHGFTQLQIAGFALVGAIGAIAAPIGGRLADAGHVRGATLGALGAGLACYAAGFVPGWGFAGLLVIAVVLDFCVQINMVVGQREIYALDPASRSRINALYMTSIFVGGSIGAVLASVVYENGGWHAAATVAALFPAVALVRFLVAARRR</sequence>
<dbReference type="PROSITE" id="PS50850">
    <property type="entry name" value="MFS"/>
    <property type="match status" value="1"/>
</dbReference>
<dbReference type="EMBL" id="JABWMJ010000001">
    <property type="protein sequence ID" value="NUZ04631.1"/>
    <property type="molecule type" value="Genomic_DNA"/>
</dbReference>
<feature type="transmembrane region" description="Helical" evidence="4">
    <location>
        <begin position="173"/>
        <end position="193"/>
    </location>
</feature>
<feature type="transmembrane region" description="Helical" evidence="4">
    <location>
        <begin position="372"/>
        <end position="392"/>
    </location>
</feature>
<dbReference type="Pfam" id="PF07690">
    <property type="entry name" value="MFS_1"/>
    <property type="match status" value="1"/>
</dbReference>
<reference evidence="6 7" key="1">
    <citation type="submission" date="2020-06" db="EMBL/GenBank/DDBJ databases">
        <title>Schlegella sp. ID0723 isolated from air conditioner.</title>
        <authorList>
            <person name="Kim D.Y."/>
            <person name="Kim D.-U."/>
        </authorList>
    </citation>
    <scope>NUCLEOTIDE SEQUENCE [LARGE SCALE GENOMIC DNA]</scope>
    <source>
        <strain evidence="6 7">ID0723</strain>
    </source>
</reference>
<dbReference type="Proteomes" id="UP000529637">
    <property type="component" value="Unassembled WGS sequence"/>
</dbReference>
<feature type="transmembrane region" description="Helical" evidence="4">
    <location>
        <begin position="109"/>
        <end position="131"/>
    </location>
</feature>
<feature type="transmembrane region" description="Helical" evidence="4">
    <location>
        <begin position="20"/>
        <end position="39"/>
    </location>
</feature>
<evidence type="ECO:0000256" key="1">
    <source>
        <dbReference type="ARBA" id="ARBA00022692"/>
    </source>
</evidence>
<evidence type="ECO:0000313" key="7">
    <source>
        <dbReference type="Proteomes" id="UP000529637"/>
    </source>
</evidence>
<evidence type="ECO:0000259" key="5">
    <source>
        <dbReference type="PROSITE" id="PS50850"/>
    </source>
</evidence>
<dbReference type="InterPro" id="IPR020846">
    <property type="entry name" value="MFS_dom"/>
</dbReference>
<proteinExistence type="predicted"/>
<evidence type="ECO:0000256" key="4">
    <source>
        <dbReference type="SAM" id="Phobius"/>
    </source>
</evidence>
<evidence type="ECO:0000313" key="6">
    <source>
        <dbReference type="EMBL" id="NUZ04631.1"/>
    </source>
</evidence>
<keyword evidence="3 4" id="KW-0472">Membrane</keyword>
<name>A0A7Y6NK96_9BURK</name>
<dbReference type="CDD" id="cd17324">
    <property type="entry name" value="MFS_NepI_like"/>
    <property type="match status" value="1"/>
</dbReference>
<dbReference type="InterPro" id="IPR036259">
    <property type="entry name" value="MFS_trans_sf"/>
</dbReference>
<keyword evidence="2 4" id="KW-1133">Transmembrane helix</keyword>
<dbReference type="Gene3D" id="1.20.1250.20">
    <property type="entry name" value="MFS general substrate transporter like domains"/>
    <property type="match status" value="1"/>
</dbReference>
<feature type="transmembrane region" description="Helical" evidence="4">
    <location>
        <begin position="225"/>
        <end position="242"/>
    </location>
</feature>
<protein>
    <submittedName>
        <fullName evidence="6">MFS transporter</fullName>
    </submittedName>
</protein>
<keyword evidence="7" id="KW-1185">Reference proteome</keyword>
<comment type="caution">
    <text evidence="6">The sequence shown here is derived from an EMBL/GenBank/DDBJ whole genome shotgun (WGS) entry which is preliminary data.</text>
</comment>
<dbReference type="AlphaFoldDB" id="A0A7Y6NK96"/>
<feature type="transmembrane region" description="Helical" evidence="4">
    <location>
        <begin position="254"/>
        <end position="273"/>
    </location>
</feature>